<dbReference type="PANTHER" id="PTHR47926">
    <property type="entry name" value="PENTATRICOPEPTIDE REPEAT-CONTAINING PROTEIN"/>
    <property type="match status" value="1"/>
</dbReference>
<accession>A0A9D5C419</accession>
<dbReference type="GO" id="GO:0009451">
    <property type="term" value="P:RNA modification"/>
    <property type="evidence" value="ECO:0007669"/>
    <property type="project" value="InterPro"/>
</dbReference>
<sequence>MLGRGGQARGGGLCHRDHARFEPDALIYKALLGACKVHRNLVLGSAWPRIAMELDPMDPAVYVLLAGIYDDAGKLDMGEQTRRMMKERTAIKCPANTYTRSIRSLWETTKVQWNRDDNIEKPLKKIKDEKEVTMEAPEPPRVVEKDRRMLVLIIVMEKLRSIEAQLDEENHELYDEEKGTYE</sequence>
<protein>
    <recommendedName>
        <fullName evidence="3">Pentatricopeptide repeat-containing protein</fullName>
    </recommendedName>
</protein>
<dbReference type="PANTHER" id="PTHR47926:SF471">
    <property type="entry name" value="DYW DOMAIN-CONTAINING PROTEIN"/>
    <property type="match status" value="1"/>
</dbReference>
<dbReference type="GO" id="GO:0003723">
    <property type="term" value="F:RNA binding"/>
    <property type="evidence" value="ECO:0007669"/>
    <property type="project" value="InterPro"/>
</dbReference>
<keyword evidence="2" id="KW-1185">Reference proteome</keyword>
<name>A0A9D5C419_9LILI</name>
<comment type="caution">
    <text evidence="1">The sequence shown here is derived from an EMBL/GenBank/DDBJ whole genome shotgun (WGS) entry which is preliminary data.</text>
</comment>
<dbReference type="EMBL" id="JAGGNH010000008">
    <property type="protein sequence ID" value="KAJ0965773.1"/>
    <property type="molecule type" value="Genomic_DNA"/>
</dbReference>
<evidence type="ECO:0000313" key="2">
    <source>
        <dbReference type="Proteomes" id="UP001085076"/>
    </source>
</evidence>
<evidence type="ECO:0008006" key="3">
    <source>
        <dbReference type="Google" id="ProtNLM"/>
    </source>
</evidence>
<proteinExistence type="predicted"/>
<dbReference type="OrthoDB" id="185373at2759"/>
<organism evidence="1 2">
    <name type="scientific">Dioscorea zingiberensis</name>
    <dbReference type="NCBI Taxonomy" id="325984"/>
    <lineage>
        <taxon>Eukaryota</taxon>
        <taxon>Viridiplantae</taxon>
        <taxon>Streptophyta</taxon>
        <taxon>Embryophyta</taxon>
        <taxon>Tracheophyta</taxon>
        <taxon>Spermatophyta</taxon>
        <taxon>Magnoliopsida</taxon>
        <taxon>Liliopsida</taxon>
        <taxon>Dioscoreales</taxon>
        <taxon>Dioscoreaceae</taxon>
        <taxon>Dioscorea</taxon>
    </lineage>
</organism>
<dbReference type="AlphaFoldDB" id="A0A9D5C419"/>
<dbReference type="InterPro" id="IPR046960">
    <property type="entry name" value="PPR_At4g14850-like_plant"/>
</dbReference>
<reference evidence="1" key="1">
    <citation type="submission" date="2021-03" db="EMBL/GenBank/DDBJ databases">
        <authorList>
            <person name="Li Z."/>
            <person name="Yang C."/>
        </authorList>
    </citation>
    <scope>NUCLEOTIDE SEQUENCE</scope>
    <source>
        <strain evidence="1">Dzin_1.0</strain>
        <tissue evidence="1">Leaf</tissue>
    </source>
</reference>
<reference evidence="1" key="2">
    <citation type="journal article" date="2022" name="Hortic Res">
        <title>The genome of Dioscorea zingiberensis sheds light on the biosynthesis, origin and evolution of the medicinally important diosgenin saponins.</title>
        <authorList>
            <person name="Li Y."/>
            <person name="Tan C."/>
            <person name="Li Z."/>
            <person name="Guo J."/>
            <person name="Li S."/>
            <person name="Chen X."/>
            <person name="Wang C."/>
            <person name="Dai X."/>
            <person name="Yang H."/>
            <person name="Song W."/>
            <person name="Hou L."/>
            <person name="Xu J."/>
            <person name="Tong Z."/>
            <person name="Xu A."/>
            <person name="Yuan X."/>
            <person name="Wang W."/>
            <person name="Yang Q."/>
            <person name="Chen L."/>
            <person name="Sun Z."/>
            <person name="Wang K."/>
            <person name="Pan B."/>
            <person name="Chen J."/>
            <person name="Bao Y."/>
            <person name="Liu F."/>
            <person name="Qi X."/>
            <person name="Gang D.R."/>
            <person name="Wen J."/>
            <person name="Li J."/>
        </authorList>
    </citation>
    <scope>NUCLEOTIDE SEQUENCE</scope>
    <source>
        <strain evidence="1">Dzin_1.0</strain>
    </source>
</reference>
<gene>
    <name evidence="1" type="ORF">J5N97_026911</name>
</gene>
<evidence type="ECO:0000313" key="1">
    <source>
        <dbReference type="EMBL" id="KAJ0965773.1"/>
    </source>
</evidence>
<dbReference type="Proteomes" id="UP001085076">
    <property type="component" value="Miscellaneous, Linkage group lg08"/>
</dbReference>